<evidence type="ECO:0000313" key="10">
    <source>
        <dbReference type="EMBL" id="GAT09443.1"/>
    </source>
</evidence>
<organism evidence="11 13">
    <name type="scientific">Mycolicibacterium novocastrense</name>
    <name type="common">Mycobacterium novocastrense</name>
    <dbReference type="NCBI Taxonomy" id="59813"/>
    <lineage>
        <taxon>Bacteria</taxon>
        <taxon>Bacillati</taxon>
        <taxon>Actinomycetota</taxon>
        <taxon>Actinomycetes</taxon>
        <taxon>Mycobacteriales</taxon>
        <taxon>Mycobacteriaceae</taxon>
        <taxon>Mycolicibacterium</taxon>
    </lineage>
</organism>
<dbReference type="PANTHER" id="PTHR43292">
    <property type="entry name" value="ACYL-COA DEHYDROGENASE"/>
    <property type="match status" value="1"/>
</dbReference>
<evidence type="ECO:0000313" key="12">
    <source>
        <dbReference type="Proteomes" id="UP000069773"/>
    </source>
</evidence>
<dbReference type="InterPro" id="IPR036250">
    <property type="entry name" value="AcylCo_DH-like_C"/>
</dbReference>
<dbReference type="RefSeq" id="WP_067389707.1">
    <property type="nucleotide sequence ID" value="NZ_BCTA01000030.1"/>
</dbReference>
<dbReference type="EMBL" id="JACKTI010000067">
    <property type="protein sequence ID" value="MCV7026571.1"/>
    <property type="molecule type" value="Genomic_DNA"/>
</dbReference>
<dbReference type="Gene3D" id="1.10.540.10">
    <property type="entry name" value="Acyl-CoA dehydrogenase/oxidase, N-terminal domain"/>
    <property type="match status" value="1"/>
</dbReference>
<comment type="caution">
    <text evidence="11">The sequence shown here is derived from an EMBL/GenBank/DDBJ whole genome shotgun (WGS) entry which is preliminary data.</text>
</comment>
<reference evidence="10 12" key="1">
    <citation type="journal article" date="2016" name="Genome Announc.">
        <title>Draft Genome Sequences of Five Rapidly Growing Mycobacterium Species, M. thermoresistibile, M. fortuitum subsp. acetamidolyticum, M. canariasense, M. brisbanense, and M. novocastrense.</title>
        <authorList>
            <person name="Katahira K."/>
            <person name="Ogura Y."/>
            <person name="Gotoh Y."/>
            <person name="Hayashi T."/>
        </authorList>
    </citation>
    <scope>NUCLEOTIDE SEQUENCE [LARGE SCALE GENOMIC DNA]</scope>
    <source>
        <strain evidence="10 12">JCM18114</strain>
    </source>
</reference>
<comment type="similarity">
    <text evidence="2 6">Belongs to the acyl-CoA dehydrogenase family.</text>
</comment>
<evidence type="ECO:0000259" key="7">
    <source>
        <dbReference type="Pfam" id="PF00441"/>
    </source>
</evidence>
<keyword evidence="5 6" id="KW-0560">Oxidoreductase</keyword>
<comment type="cofactor">
    <cofactor evidence="1 6">
        <name>FAD</name>
        <dbReference type="ChEBI" id="CHEBI:57692"/>
    </cofactor>
</comment>
<feature type="domain" description="Acyl-CoA dehydrogenase/oxidase N-terminal" evidence="9">
    <location>
        <begin position="10"/>
        <end position="122"/>
    </location>
</feature>
<dbReference type="Pfam" id="PF02770">
    <property type="entry name" value="Acyl-CoA_dh_M"/>
    <property type="match status" value="1"/>
</dbReference>
<dbReference type="EMBL" id="BCTA01000030">
    <property type="protein sequence ID" value="GAT09443.1"/>
    <property type="molecule type" value="Genomic_DNA"/>
</dbReference>
<gene>
    <name evidence="11" type="ORF">H7I77_24995</name>
    <name evidence="10" type="ORF">RMCN_2576</name>
</gene>
<dbReference type="PANTHER" id="PTHR43292:SF4">
    <property type="entry name" value="ACYL-COA DEHYDROGENASE FADE34"/>
    <property type="match status" value="1"/>
</dbReference>
<evidence type="ECO:0000256" key="3">
    <source>
        <dbReference type="ARBA" id="ARBA00022630"/>
    </source>
</evidence>
<evidence type="ECO:0000256" key="5">
    <source>
        <dbReference type="ARBA" id="ARBA00023002"/>
    </source>
</evidence>
<evidence type="ECO:0000256" key="6">
    <source>
        <dbReference type="RuleBase" id="RU362125"/>
    </source>
</evidence>
<evidence type="ECO:0000259" key="9">
    <source>
        <dbReference type="Pfam" id="PF02771"/>
    </source>
</evidence>
<dbReference type="InterPro" id="IPR009100">
    <property type="entry name" value="AcylCoA_DH/oxidase_NM_dom_sf"/>
</dbReference>
<dbReference type="Gene3D" id="2.40.110.10">
    <property type="entry name" value="Butyryl-CoA Dehydrogenase, subunit A, domain 2"/>
    <property type="match status" value="1"/>
</dbReference>
<dbReference type="SUPFAM" id="SSF47203">
    <property type="entry name" value="Acyl-CoA dehydrogenase C-terminal domain-like"/>
    <property type="match status" value="1"/>
</dbReference>
<protein>
    <submittedName>
        <fullName evidence="11">Acyl-CoA dehydrogenase family protein</fullName>
    </submittedName>
    <submittedName>
        <fullName evidence="10">Acyl-CoA dehydrogenase, N-terminal domain protein</fullName>
    </submittedName>
</protein>
<evidence type="ECO:0000256" key="2">
    <source>
        <dbReference type="ARBA" id="ARBA00009347"/>
    </source>
</evidence>
<proteinExistence type="inferred from homology"/>
<sequence length="400" mass="42947">MHLEQDTHLDLLRERVRALAASCQPPRHGRTGVRAPEAHDIPKLREWTARLFSEQMLGVNWPVEYGGLPDAHPLHESVVIDELIRVNAPGPVGGGMLAAAAIIASGSAEQKDYFLPRIRSGEHIWCQLFSEPDAGSDLAGLRTRARRDGDVFVIDGQKVWTTNGQHADWGYLLARTNTEVPKHAGITAFALDMSLPGVTVRPLREITGTADFNEVFLAGVRVPAEHVIGEVDQGWAVTTASLVHERAGAGSGASLFGALQRLVRLAGALPDGSGSEDGATAGSALDRRDVRQAIGGFVADVHVNSLVAAYNESRALHGGADLADAPVSKILFSQINLALHEYGLQLQGHDGVRIETDPHVRDGGWWQDAFLYGRAFTIAGGTNEVLRNVIAERALGLPRG</sequence>
<dbReference type="InterPro" id="IPR037069">
    <property type="entry name" value="AcylCoA_DH/ox_N_sf"/>
</dbReference>
<dbReference type="AlphaFoldDB" id="A0AAW5SSR4"/>
<evidence type="ECO:0000313" key="13">
    <source>
        <dbReference type="Proteomes" id="UP001207528"/>
    </source>
</evidence>
<evidence type="ECO:0000313" key="11">
    <source>
        <dbReference type="EMBL" id="MCV7026571.1"/>
    </source>
</evidence>
<evidence type="ECO:0000256" key="4">
    <source>
        <dbReference type="ARBA" id="ARBA00022827"/>
    </source>
</evidence>
<dbReference type="Proteomes" id="UP001207528">
    <property type="component" value="Unassembled WGS sequence"/>
</dbReference>
<feature type="domain" description="Acyl-CoA oxidase/dehydrogenase middle" evidence="8">
    <location>
        <begin position="126"/>
        <end position="211"/>
    </location>
</feature>
<evidence type="ECO:0000256" key="1">
    <source>
        <dbReference type="ARBA" id="ARBA00001974"/>
    </source>
</evidence>
<dbReference type="InterPro" id="IPR009075">
    <property type="entry name" value="AcylCo_DH/oxidase_C"/>
</dbReference>
<feature type="domain" description="Acyl-CoA dehydrogenase/oxidase C-terminal" evidence="7">
    <location>
        <begin position="232"/>
        <end position="394"/>
    </location>
</feature>
<evidence type="ECO:0000259" key="8">
    <source>
        <dbReference type="Pfam" id="PF02770"/>
    </source>
</evidence>
<keyword evidence="12" id="KW-1185">Reference proteome</keyword>
<reference evidence="11" key="2">
    <citation type="submission" date="2020-07" db="EMBL/GenBank/DDBJ databases">
        <authorList>
            <person name="Pettersson B.M.F."/>
            <person name="Behra P.R.K."/>
            <person name="Ramesh M."/>
            <person name="Das S."/>
            <person name="Dasgupta S."/>
            <person name="Kirsebom L.A."/>
        </authorList>
    </citation>
    <scope>NUCLEOTIDE SEQUENCE</scope>
    <source>
        <strain evidence="11">DSM 44203</strain>
    </source>
</reference>
<dbReference type="Proteomes" id="UP000069773">
    <property type="component" value="Unassembled WGS sequence"/>
</dbReference>
<dbReference type="InterPro" id="IPR046373">
    <property type="entry name" value="Acyl-CoA_Oxase/DH_mid-dom_sf"/>
</dbReference>
<dbReference type="Gene3D" id="1.20.140.10">
    <property type="entry name" value="Butyryl-CoA Dehydrogenase, subunit A, domain 3"/>
    <property type="match status" value="1"/>
</dbReference>
<dbReference type="FunFam" id="2.40.110.10:FF:000011">
    <property type="entry name" value="Acyl-CoA dehydrogenase FadE34"/>
    <property type="match status" value="1"/>
</dbReference>
<keyword evidence="4 6" id="KW-0274">FAD</keyword>
<dbReference type="GO" id="GO:0005886">
    <property type="term" value="C:plasma membrane"/>
    <property type="evidence" value="ECO:0007669"/>
    <property type="project" value="TreeGrafter"/>
</dbReference>
<dbReference type="InterPro" id="IPR006091">
    <property type="entry name" value="Acyl-CoA_Oxase/DH_mid-dom"/>
</dbReference>
<reference evidence="11" key="3">
    <citation type="journal article" date="2022" name="BMC Genomics">
        <title>Comparative genome analysis of mycobacteria focusing on tRNA and non-coding RNA.</title>
        <authorList>
            <person name="Behra P.R.K."/>
            <person name="Pettersson B.M.F."/>
            <person name="Ramesh M."/>
            <person name="Das S."/>
            <person name="Dasgupta S."/>
            <person name="Kirsebom L.A."/>
        </authorList>
    </citation>
    <scope>NUCLEOTIDE SEQUENCE</scope>
    <source>
        <strain evidence="11">DSM 44203</strain>
    </source>
</reference>
<dbReference type="InterPro" id="IPR052161">
    <property type="entry name" value="Mycobact_Acyl-CoA_DH"/>
</dbReference>
<dbReference type="Pfam" id="PF02771">
    <property type="entry name" value="Acyl-CoA_dh_N"/>
    <property type="match status" value="1"/>
</dbReference>
<accession>A0AAW5SSR4</accession>
<dbReference type="SUPFAM" id="SSF56645">
    <property type="entry name" value="Acyl-CoA dehydrogenase NM domain-like"/>
    <property type="match status" value="1"/>
</dbReference>
<dbReference type="Pfam" id="PF00441">
    <property type="entry name" value="Acyl-CoA_dh_1"/>
    <property type="match status" value="1"/>
</dbReference>
<dbReference type="GO" id="GO:0050660">
    <property type="term" value="F:flavin adenine dinucleotide binding"/>
    <property type="evidence" value="ECO:0007669"/>
    <property type="project" value="InterPro"/>
</dbReference>
<dbReference type="InterPro" id="IPR013786">
    <property type="entry name" value="AcylCoA_DH/ox_N"/>
</dbReference>
<dbReference type="GO" id="GO:0016627">
    <property type="term" value="F:oxidoreductase activity, acting on the CH-CH group of donors"/>
    <property type="evidence" value="ECO:0007669"/>
    <property type="project" value="InterPro"/>
</dbReference>
<name>A0AAW5SSR4_MYCNV</name>
<keyword evidence="3 6" id="KW-0285">Flavoprotein</keyword>